<name>A0ABY5WTP0_LEICA</name>
<dbReference type="Pfam" id="PF07728">
    <property type="entry name" value="AAA_5"/>
    <property type="match status" value="1"/>
</dbReference>
<evidence type="ECO:0000313" key="3">
    <source>
        <dbReference type="Proteomes" id="UP001058184"/>
    </source>
</evidence>
<gene>
    <name evidence="2" type="ORF">K3722_14050</name>
</gene>
<accession>A0ABY5WTP0</accession>
<feature type="domain" description="AAA+ ATPase" evidence="1">
    <location>
        <begin position="569"/>
        <end position="959"/>
    </location>
</feature>
<dbReference type="Proteomes" id="UP001058184">
    <property type="component" value="Chromosome"/>
</dbReference>
<keyword evidence="3" id="KW-1185">Reference proteome</keyword>
<dbReference type="SUPFAM" id="SSF52540">
    <property type="entry name" value="P-loop containing nucleoside triphosphate hydrolases"/>
    <property type="match status" value="1"/>
</dbReference>
<dbReference type="PANTHER" id="PTHR37291:SF1">
    <property type="entry name" value="TYPE IV METHYL-DIRECTED RESTRICTION ENZYME ECOKMCRB SUBUNIT"/>
    <property type="match status" value="1"/>
</dbReference>
<dbReference type="InterPro" id="IPR003593">
    <property type="entry name" value="AAA+_ATPase"/>
</dbReference>
<dbReference type="SMART" id="SM00382">
    <property type="entry name" value="AAA"/>
    <property type="match status" value="1"/>
</dbReference>
<dbReference type="PANTHER" id="PTHR37291">
    <property type="entry name" value="5-METHYLCYTOSINE-SPECIFIC RESTRICTION ENZYME B"/>
    <property type="match status" value="1"/>
</dbReference>
<protein>
    <submittedName>
        <fullName evidence="2">AAA family ATPase</fullName>
    </submittedName>
</protein>
<evidence type="ECO:0000259" key="1">
    <source>
        <dbReference type="SMART" id="SM00382"/>
    </source>
</evidence>
<proteinExistence type="predicted"/>
<evidence type="ECO:0000313" key="2">
    <source>
        <dbReference type="EMBL" id="UWQ57627.1"/>
    </source>
</evidence>
<dbReference type="InterPro" id="IPR027417">
    <property type="entry name" value="P-loop_NTPase"/>
</dbReference>
<dbReference type="EMBL" id="CP081078">
    <property type="protein sequence ID" value="UWQ57627.1"/>
    <property type="molecule type" value="Genomic_DNA"/>
</dbReference>
<dbReference type="RefSeq" id="WP_260001118.1">
    <property type="nucleotide sequence ID" value="NZ_CP081078.1"/>
</dbReference>
<organism evidence="2 3">
    <name type="scientific">Leisingera caerulea</name>
    <name type="common">Phaeobacter caeruleus</name>
    <dbReference type="NCBI Taxonomy" id="506591"/>
    <lineage>
        <taxon>Bacteria</taxon>
        <taxon>Pseudomonadati</taxon>
        <taxon>Pseudomonadota</taxon>
        <taxon>Alphaproteobacteria</taxon>
        <taxon>Rhodobacterales</taxon>
        <taxon>Roseobacteraceae</taxon>
        <taxon>Leisingera</taxon>
    </lineage>
</organism>
<sequence length="1085" mass="123379">MWQEIESRIEENEREGHLPWREALWSVLRTSDLHPGEGATKKMVSFQFGNSDRLLWEIQKPATNVFLHHRWQPLVEQLGLDWQPRKFNQGMKDGGRHSALSRSWSFGDDDCIAISVDSAGNLRRLVEALRGADTALILKPEAITRWIARLQDFFPDLDRFDRPDPDFDARERDYKLETARELRAGLEQARSDQEIADSVHTALARSNLLPWRAYWPMSPKGNADRASLWPALTRLIAAASGDPLDHPEALAAFSDVWVQSVPDGKSDSARQIAEFLFLHLNPDAGIYIRHTVRQDFWLEAVGSRFPDPPSTADVYRDELRFMRAVKRAFEERGLAPRDMIDVQSALWVAHNYKDEDHVDLGLQELLSREAIEQAMDAFDRWPKSREYDNIFSHFGAPKDYWVRSTRDRANRVFPTKPIIGFILTLKSKDLNGGWSQKSSAAALLYNSGYIIVDKDDKPVSPPEDFNHLIRDADRVRLCALNYYILPARESGEQQASILAGNLANDLLLGQRLRNVCQALKGSKFQDLAKVPPPTQSGVNDSTTTKFTYFLGSNMQANTANDAPQTRTPSTTNLILYGPPGTGKTYETAWEAVRLCCGDEVADARKGPENRSALMEEYRKLVADGLVTFVTFHQSMSYEEFVEGLRPETQNGDRQSLDGDAPESGGFRLKVEDGIFKLFSEEARKDPGEDGAQNRMDRRRRVVRFGLTGSNWREALDRAIKEGRIEWPYGGDIDWSAPEYEDWQSIKARRQQDDPDTLGNHPSVYGTWLWRAGAETGDYVLLTVGKARVVAVGQVNGEYEFQSASDETHVRHLRPVKWLWSNPDGADRASIYATDFASFHPAYTLNEDALRWEGLEKLVFGENAAHNQPAGRPHVLIIDEINRANISKVFGELITLLEPDKRIGQPNEIRLALPYSKKSFGVPSNLHIVGTMNTADRSIALLDTALRRRFRFREVMPNPSVLPNNVDGIDLQKLLTRLNGHIEYLFDREHQIGHAYFTGCRSRADVESVMRDAIIPLLAEYFYEDWSKIAMVLEGRPIPEESNFEGHFLRGDRLKPQGFESDAEDGRVRMRWRVKDSFDFSEFAAR</sequence>
<dbReference type="Gene3D" id="3.40.50.300">
    <property type="entry name" value="P-loop containing nucleotide triphosphate hydrolases"/>
    <property type="match status" value="1"/>
</dbReference>
<dbReference type="InterPro" id="IPR052934">
    <property type="entry name" value="Methyl-DNA_Rec/Restrict_Enz"/>
</dbReference>
<dbReference type="InterPro" id="IPR011704">
    <property type="entry name" value="ATPase_dyneun-rel_AAA"/>
</dbReference>
<reference evidence="2" key="1">
    <citation type="submission" date="2021-08" db="EMBL/GenBank/DDBJ databases">
        <authorList>
            <person name="Nwanade C."/>
            <person name="Wang M."/>
            <person name="Masoudi A."/>
            <person name="Yu Z."/>
            <person name="Liu J."/>
        </authorList>
    </citation>
    <scope>NUCLEOTIDE SEQUENCE</scope>
    <source>
        <strain evidence="2">S141</strain>
    </source>
</reference>